<sequence>MHGNIRKTDHGDTDLRHSLRKHPQIRPQRHPFTAWFTETSENHATAALIYGTAYGTIRKICRLRTHLQTTPRNLPKTRPSPRLSAAPLTEASAIQTANTSAERLRIPVGPAHSRQCGNRGNKVGPYACSETANRCNPYAPRGKRGGPMRLKIHTVDI</sequence>
<name>A0A806FT58_BIFAN</name>
<dbReference type="AlphaFoldDB" id="A0A806FT58"/>
<feature type="compositionally biased region" description="Basic and acidic residues" evidence="1">
    <location>
        <begin position="1"/>
        <end position="17"/>
    </location>
</feature>
<feature type="region of interest" description="Disordered" evidence="1">
    <location>
        <begin position="1"/>
        <end position="26"/>
    </location>
</feature>
<dbReference type="Proteomes" id="UP000008394">
    <property type="component" value="Chromosome"/>
</dbReference>
<dbReference type="KEGG" id="bnm:BALAC2494_01975"/>
<dbReference type="EMBL" id="CP002915">
    <property type="protein sequence ID" value="AEK29532.1"/>
    <property type="molecule type" value="Genomic_DNA"/>
</dbReference>
<evidence type="ECO:0000313" key="2">
    <source>
        <dbReference type="EMBL" id="AEK29532.1"/>
    </source>
</evidence>
<proteinExistence type="predicted"/>
<accession>A0A806FT58</accession>
<evidence type="ECO:0000256" key="1">
    <source>
        <dbReference type="SAM" id="MobiDB-lite"/>
    </source>
</evidence>
<organism evidence="2 3">
    <name type="scientific">Bifidobacterium animalis subsp. lactis CNCM I-2494</name>
    <dbReference type="NCBI Taxonomy" id="1042403"/>
    <lineage>
        <taxon>Bacteria</taxon>
        <taxon>Bacillati</taxon>
        <taxon>Actinomycetota</taxon>
        <taxon>Actinomycetes</taxon>
        <taxon>Bifidobacteriales</taxon>
        <taxon>Bifidobacteriaceae</taxon>
        <taxon>Bifidobacterium</taxon>
    </lineage>
</organism>
<evidence type="ECO:0000313" key="3">
    <source>
        <dbReference type="Proteomes" id="UP000008394"/>
    </source>
</evidence>
<reference evidence="2 3" key="1">
    <citation type="journal article" date="2011" name="J. Bacteriol.">
        <title>Genome Sequence of the Probiotic Strain Bifidobacterium animalis subsp. lactis CNCM I-2494.</title>
        <authorList>
            <person name="Chervaux C."/>
            <person name="Grimaldi C."/>
            <person name="Bolotin A."/>
            <person name="Quinquis B."/>
            <person name="Legrain-Raspaud S."/>
            <person name="van Hylckama Vlieg J.E."/>
            <person name="Denariaz G."/>
            <person name="Smokvina T."/>
        </authorList>
    </citation>
    <scope>NUCLEOTIDE SEQUENCE [LARGE SCALE GENOMIC DNA]</scope>
    <source>
        <strain evidence="2 3">CNCM I-2494</strain>
    </source>
</reference>
<gene>
    <name evidence="2" type="ORF">BALAC2494_01975</name>
</gene>
<protein>
    <submittedName>
        <fullName evidence="2">Hypothetical cytosolic protein</fullName>
    </submittedName>
</protein>